<feature type="transmembrane region" description="Helical" evidence="1">
    <location>
        <begin position="143"/>
        <end position="170"/>
    </location>
</feature>
<feature type="transmembrane region" description="Helical" evidence="1">
    <location>
        <begin position="65"/>
        <end position="87"/>
    </location>
</feature>
<keyword evidence="1" id="KW-0472">Membrane</keyword>
<evidence type="ECO:0008006" key="4">
    <source>
        <dbReference type="Google" id="ProtNLM"/>
    </source>
</evidence>
<name>A0A844FGI4_9FIRM</name>
<organism evidence="2 3">
    <name type="scientific">Anaerosalibacter bizertensis</name>
    <dbReference type="NCBI Taxonomy" id="932217"/>
    <lineage>
        <taxon>Bacteria</taxon>
        <taxon>Bacillati</taxon>
        <taxon>Bacillota</taxon>
        <taxon>Tissierellia</taxon>
        <taxon>Tissierellales</taxon>
        <taxon>Sporanaerobacteraceae</taxon>
        <taxon>Anaerosalibacter</taxon>
    </lineage>
</organism>
<accession>A0A844FGI4</accession>
<feature type="transmembrane region" description="Helical" evidence="1">
    <location>
        <begin position="108"/>
        <end position="131"/>
    </location>
</feature>
<sequence>MKKFYYLFKVSLEKTFKELKRYKFNTISNVLFFYVLFMGMFLGMQGFGASLGVSSADMADSLEGFIIGYFLWTIIIMSFADIAYNVIDDANKGVLEQLNMSNINLSQILVVRSMANLLVNLLISIALLFIIMYTTNNWIELKIFSTIIPICIGIFSIFGIGLICGGLALIFKKIQTLLNLAQFFLIGLVTVFPENKFTSGLIPFNYVAGKIFFIVIGENSFVDLSVLDYGIMIGNSIFYFAIGLLVFNQCVKIAKKKGLLGQY</sequence>
<dbReference type="PANTHER" id="PTHR43229:SF6">
    <property type="entry name" value="ABC-TYPE MULTIDRUG TRANSPORT SYSTEM, PERMEASE COMPONENT"/>
    <property type="match status" value="1"/>
</dbReference>
<proteinExistence type="predicted"/>
<dbReference type="EMBL" id="VULR01000005">
    <property type="protein sequence ID" value="MSS43062.1"/>
    <property type="molecule type" value="Genomic_DNA"/>
</dbReference>
<keyword evidence="1" id="KW-1133">Transmembrane helix</keyword>
<evidence type="ECO:0000313" key="2">
    <source>
        <dbReference type="EMBL" id="MSS43062.1"/>
    </source>
</evidence>
<dbReference type="Proteomes" id="UP000462760">
    <property type="component" value="Unassembled WGS sequence"/>
</dbReference>
<comment type="caution">
    <text evidence="2">The sequence shown here is derived from an EMBL/GenBank/DDBJ whole genome shotgun (WGS) entry which is preliminary data.</text>
</comment>
<dbReference type="RefSeq" id="WP_154483739.1">
    <property type="nucleotide sequence ID" value="NZ_VULR01000005.1"/>
</dbReference>
<dbReference type="AlphaFoldDB" id="A0A844FGI4"/>
<protein>
    <recommendedName>
        <fullName evidence="4">ABC transporter</fullName>
    </recommendedName>
</protein>
<feature type="transmembrane region" description="Helical" evidence="1">
    <location>
        <begin position="30"/>
        <end position="53"/>
    </location>
</feature>
<feature type="transmembrane region" description="Helical" evidence="1">
    <location>
        <begin position="177"/>
        <end position="193"/>
    </location>
</feature>
<dbReference type="OrthoDB" id="9815972at2"/>
<gene>
    <name evidence="2" type="ORF">FYJ27_04850</name>
</gene>
<evidence type="ECO:0000256" key="1">
    <source>
        <dbReference type="SAM" id="Phobius"/>
    </source>
</evidence>
<dbReference type="PANTHER" id="PTHR43229">
    <property type="entry name" value="NODULATION PROTEIN J"/>
    <property type="match status" value="1"/>
</dbReference>
<evidence type="ECO:0000313" key="3">
    <source>
        <dbReference type="Proteomes" id="UP000462760"/>
    </source>
</evidence>
<dbReference type="InterPro" id="IPR051784">
    <property type="entry name" value="Nod_factor_ABC_transporter"/>
</dbReference>
<reference evidence="2 3" key="1">
    <citation type="submission" date="2019-08" db="EMBL/GenBank/DDBJ databases">
        <title>In-depth cultivation of the pig gut microbiome towards novel bacterial diversity and tailored functional studies.</title>
        <authorList>
            <person name="Wylensek D."/>
            <person name="Hitch T.C.A."/>
            <person name="Clavel T."/>
        </authorList>
    </citation>
    <scope>NUCLEOTIDE SEQUENCE [LARGE SCALE GENOMIC DNA]</scope>
    <source>
        <strain evidence="2 3">Med78-601-WT-4W-RMD-3</strain>
    </source>
</reference>
<keyword evidence="1" id="KW-0812">Transmembrane</keyword>
<feature type="transmembrane region" description="Helical" evidence="1">
    <location>
        <begin position="229"/>
        <end position="247"/>
    </location>
</feature>